<keyword evidence="1" id="KW-0732">Signal</keyword>
<dbReference type="InterPro" id="IPR036249">
    <property type="entry name" value="Thioredoxin-like_sf"/>
</dbReference>
<protein>
    <submittedName>
        <fullName evidence="2">DUF1223 domain-containing protein</fullName>
    </submittedName>
</protein>
<dbReference type="SUPFAM" id="SSF52833">
    <property type="entry name" value="Thioredoxin-like"/>
    <property type="match status" value="1"/>
</dbReference>
<dbReference type="InterPro" id="IPR010634">
    <property type="entry name" value="DUF1223"/>
</dbReference>
<accession>A0ABY8QHH2</accession>
<dbReference type="Pfam" id="PF06764">
    <property type="entry name" value="DUF1223"/>
    <property type="match status" value="1"/>
</dbReference>
<organism evidence="2 3">
    <name type="scientific">Tropicibacter oceani</name>
    <dbReference type="NCBI Taxonomy" id="3058420"/>
    <lineage>
        <taxon>Bacteria</taxon>
        <taxon>Pseudomonadati</taxon>
        <taxon>Pseudomonadota</taxon>
        <taxon>Alphaproteobacteria</taxon>
        <taxon>Rhodobacterales</taxon>
        <taxon>Roseobacteraceae</taxon>
        <taxon>Tropicibacter</taxon>
    </lineage>
</organism>
<evidence type="ECO:0000313" key="2">
    <source>
        <dbReference type="EMBL" id="WGW03252.1"/>
    </source>
</evidence>
<reference evidence="2 3" key="1">
    <citation type="submission" date="2023-05" db="EMBL/GenBank/DDBJ databases">
        <title>YMD87, complete Genome.</title>
        <authorList>
            <person name="Zhang J."/>
            <person name="Xu X."/>
        </authorList>
    </citation>
    <scope>NUCLEOTIDE SEQUENCE [LARGE SCALE GENOMIC DNA]</scope>
    <source>
        <strain evidence="2 3">YMD87</strain>
    </source>
</reference>
<dbReference type="PANTHER" id="PTHR36057">
    <property type="match status" value="1"/>
</dbReference>
<sequence length="231" mass="25637">MLARLIFTLALWASLCGGAQAQDNPVVVELFTSQGCSSCPPADALLAELGQRDDVIPLALHVDYWDYIGWKDRFAKPGFTTRQKGYARAQGEKMVYTPQIIVNGVEDTVGSRPMKVAELIQKHAAHPAQVKLEVSRQGGQLVIRASSAHPMRPSDIHIVRYQPRREIAILRGENAGNKFTYTHIVDDWKVAGRWDGQGTYETRVPIEGDQPVVVLVQEPRYGPIVAAARLR</sequence>
<name>A0ABY8QHH2_9RHOB</name>
<feature type="signal peptide" evidence="1">
    <location>
        <begin position="1"/>
        <end position="21"/>
    </location>
</feature>
<evidence type="ECO:0000256" key="1">
    <source>
        <dbReference type="SAM" id="SignalP"/>
    </source>
</evidence>
<evidence type="ECO:0000313" key="3">
    <source>
        <dbReference type="Proteomes" id="UP001241605"/>
    </source>
</evidence>
<dbReference type="PANTHER" id="PTHR36057:SF1">
    <property type="entry name" value="LIPOPROTEIN LIPID ATTACHMENT SITE-LIKE PROTEIN, PUTATIVE (DUF1223)-RELATED"/>
    <property type="match status" value="1"/>
</dbReference>
<gene>
    <name evidence="2" type="ORF">QF118_15160</name>
</gene>
<dbReference type="Proteomes" id="UP001241605">
    <property type="component" value="Chromosome"/>
</dbReference>
<feature type="chain" id="PRO_5045898156" evidence="1">
    <location>
        <begin position="22"/>
        <end position="231"/>
    </location>
</feature>
<dbReference type="RefSeq" id="WP_282299882.1">
    <property type="nucleotide sequence ID" value="NZ_CP124616.1"/>
</dbReference>
<proteinExistence type="predicted"/>
<dbReference type="EMBL" id="CP124616">
    <property type="protein sequence ID" value="WGW03252.1"/>
    <property type="molecule type" value="Genomic_DNA"/>
</dbReference>
<keyword evidence="3" id="KW-1185">Reference proteome</keyword>